<reference evidence="3" key="1">
    <citation type="submission" date="2018-08" db="EMBL/GenBank/DDBJ databases">
        <authorList>
            <person name="Liu Z.-W."/>
            <person name="Du Z.-J."/>
        </authorList>
    </citation>
    <scope>NUCLEOTIDE SEQUENCE [LARGE SCALE GENOMIC DNA]</scope>
    <source>
        <strain evidence="3">H4X</strain>
    </source>
</reference>
<dbReference type="GO" id="GO:0003700">
    <property type="term" value="F:DNA-binding transcription factor activity"/>
    <property type="evidence" value="ECO:0007669"/>
    <property type="project" value="InterPro"/>
</dbReference>
<organism evidence="2 3">
    <name type="scientific">Pontibacter diazotrophicus</name>
    <dbReference type="NCBI Taxonomy" id="1400979"/>
    <lineage>
        <taxon>Bacteria</taxon>
        <taxon>Pseudomonadati</taxon>
        <taxon>Bacteroidota</taxon>
        <taxon>Cytophagia</taxon>
        <taxon>Cytophagales</taxon>
        <taxon>Hymenobacteraceae</taxon>
        <taxon>Pontibacter</taxon>
    </lineage>
</organism>
<gene>
    <name evidence="2" type="ORF">DXT99_08835</name>
</gene>
<dbReference type="InterPro" id="IPR002481">
    <property type="entry name" value="FUR"/>
</dbReference>
<keyword evidence="3" id="KW-1185">Reference proteome</keyword>
<dbReference type="Proteomes" id="UP000256708">
    <property type="component" value="Unassembled WGS sequence"/>
</dbReference>
<dbReference type="InterPro" id="IPR036390">
    <property type="entry name" value="WH_DNA-bd_sf"/>
</dbReference>
<evidence type="ECO:0000313" key="2">
    <source>
        <dbReference type="EMBL" id="RDV15581.1"/>
    </source>
</evidence>
<dbReference type="EMBL" id="QRGR01000008">
    <property type="protein sequence ID" value="RDV15581.1"/>
    <property type="molecule type" value="Genomic_DNA"/>
</dbReference>
<dbReference type="Gene3D" id="1.10.10.10">
    <property type="entry name" value="Winged helix-like DNA-binding domain superfamily/Winged helix DNA-binding domain"/>
    <property type="match status" value="1"/>
</dbReference>
<dbReference type="GO" id="GO:0000976">
    <property type="term" value="F:transcription cis-regulatory region binding"/>
    <property type="evidence" value="ECO:0007669"/>
    <property type="project" value="TreeGrafter"/>
</dbReference>
<comment type="caution">
    <text evidence="2">The sequence shown here is derived from an EMBL/GenBank/DDBJ whole genome shotgun (WGS) entry which is preliminary data.</text>
</comment>
<feature type="binding site" evidence="1">
    <location>
        <position position="105"/>
    </location>
    <ligand>
        <name>Zn(2+)</name>
        <dbReference type="ChEBI" id="CHEBI:29105"/>
    </ligand>
</feature>
<dbReference type="OrthoDB" id="594893at2"/>
<dbReference type="GO" id="GO:0045892">
    <property type="term" value="P:negative regulation of DNA-templated transcription"/>
    <property type="evidence" value="ECO:0007669"/>
    <property type="project" value="TreeGrafter"/>
</dbReference>
<dbReference type="SUPFAM" id="SSF46785">
    <property type="entry name" value="Winged helix' DNA-binding domain"/>
    <property type="match status" value="1"/>
</dbReference>
<evidence type="ECO:0000256" key="1">
    <source>
        <dbReference type="PIRSR" id="PIRSR602481-1"/>
    </source>
</evidence>
<feature type="binding site" evidence="1">
    <location>
        <position position="141"/>
    </location>
    <ligand>
        <name>Zn(2+)</name>
        <dbReference type="ChEBI" id="CHEBI:29105"/>
    </ligand>
</feature>
<name>A0A3D8LDR7_9BACT</name>
<proteinExistence type="predicted"/>
<dbReference type="PANTHER" id="PTHR33202:SF22">
    <property type="entry name" value="HYDROGEN PEROXIDE SENSITIVE REPRESSOR"/>
    <property type="match status" value="1"/>
</dbReference>
<feature type="binding site" evidence="1">
    <location>
        <position position="144"/>
    </location>
    <ligand>
        <name>Zn(2+)</name>
        <dbReference type="ChEBI" id="CHEBI:29105"/>
    </ligand>
</feature>
<dbReference type="AlphaFoldDB" id="A0A3D8LDR7"/>
<dbReference type="InterPro" id="IPR036388">
    <property type="entry name" value="WH-like_DNA-bd_sf"/>
</dbReference>
<keyword evidence="1" id="KW-0479">Metal-binding</keyword>
<dbReference type="GO" id="GO:0008270">
    <property type="term" value="F:zinc ion binding"/>
    <property type="evidence" value="ECO:0007669"/>
    <property type="project" value="TreeGrafter"/>
</dbReference>
<comment type="cofactor">
    <cofactor evidence="1">
        <name>Zn(2+)</name>
        <dbReference type="ChEBI" id="CHEBI:29105"/>
    </cofactor>
    <text evidence="1">Binds 1 zinc ion per subunit.</text>
</comment>
<dbReference type="Pfam" id="PF01475">
    <property type="entry name" value="FUR"/>
    <property type="match status" value="1"/>
</dbReference>
<evidence type="ECO:0000313" key="3">
    <source>
        <dbReference type="Proteomes" id="UP000256708"/>
    </source>
</evidence>
<sequence>MVKPHTETTEKTKELLQQYALRKTGCRLEVLALLLHNKSALAHSDIEKQLGDKYDRVTLYRTLHSFEEKGLVHSINDVSGAVKYALCQEACNQQQHHDNHMHFNCTACGQTFCLNEVNIPSLSLPSGYRVDSLHFSAQGICSTCEEVSS</sequence>
<dbReference type="GO" id="GO:1900376">
    <property type="term" value="P:regulation of secondary metabolite biosynthetic process"/>
    <property type="evidence" value="ECO:0007669"/>
    <property type="project" value="TreeGrafter"/>
</dbReference>
<dbReference type="PANTHER" id="PTHR33202">
    <property type="entry name" value="ZINC UPTAKE REGULATION PROTEIN"/>
    <property type="match status" value="1"/>
</dbReference>
<keyword evidence="1" id="KW-0862">Zinc</keyword>
<accession>A0A3D8LDR7</accession>
<protein>
    <submittedName>
        <fullName evidence="2">Transcriptional repressor</fullName>
    </submittedName>
</protein>
<feature type="binding site" evidence="1">
    <location>
        <position position="108"/>
    </location>
    <ligand>
        <name>Zn(2+)</name>
        <dbReference type="ChEBI" id="CHEBI:29105"/>
    </ligand>
</feature>
<dbReference type="RefSeq" id="WP_115565176.1">
    <property type="nucleotide sequence ID" value="NZ_QRGR01000008.1"/>
</dbReference>